<comment type="caution">
    <text evidence="2">The sequence shown here is derived from an EMBL/GenBank/DDBJ whole genome shotgun (WGS) entry which is preliminary data.</text>
</comment>
<organism evidence="2 3">
    <name type="scientific">Variovorax rhizosphaerae</name>
    <dbReference type="NCBI Taxonomy" id="1836200"/>
    <lineage>
        <taxon>Bacteria</taxon>
        <taxon>Pseudomonadati</taxon>
        <taxon>Pseudomonadota</taxon>
        <taxon>Betaproteobacteria</taxon>
        <taxon>Burkholderiales</taxon>
        <taxon>Comamonadaceae</taxon>
        <taxon>Variovorax</taxon>
    </lineage>
</organism>
<evidence type="ECO:0000259" key="1">
    <source>
        <dbReference type="Pfam" id="PF14082"/>
    </source>
</evidence>
<evidence type="ECO:0000313" key="2">
    <source>
        <dbReference type="EMBL" id="MEJ8847005.1"/>
    </source>
</evidence>
<reference evidence="2 3" key="1">
    <citation type="submission" date="2024-03" db="EMBL/GenBank/DDBJ databases">
        <title>Novel species of the genus Variovorax.</title>
        <authorList>
            <person name="Liu Q."/>
            <person name="Xin Y.-H."/>
        </authorList>
    </citation>
    <scope>NUCLEOTIDE SEQUENCE [LARGE SCALE GENOMIC DNA]</scope>
    <source>
        <strain evidence="2 3">KACC 18900</strain>
    </source>
</reference>
<dbReference type="EMBL" id="JBBKZT010000004">
    <property type="protein sequence ID" value="MEJ8847005.1"/>
    <property type="molecule type" value="Genomic_DNA"/>
</dbReference>
<accession>A0ABU8WHK9</accession>
<dbReference type="InterPro" id="IPR025359">
    <property type="entry name" value="SduA_C"/>
</dbReference>
<feature type="domain" description="Shedu protein SduA C-terminal" evidence="1">
    <location>
        <begin position="196"/>
        <end position="372"/>
    </location>
</feature>
<keyword evidence="3" id="KW-1185">Reference proteome</keyword>
<protein>
    <submittedName>
        <fullName evidence="2">Shedu immune nuclease family protein</fullName>
    </submittedName>
</protein>
<dbReference type="Proteomes" id="UP001385892">
    <property type="component" value="Unassembled WGS sequence"/>
</dbReference>
<proteinExistence type="predicted"/>
<dbReference type="RefSeq" id="WP_340342153.1">
    <property type="nucleotide sequence ID" value="NZ_JBBKZT010000004.1"/>
</dbReference>
<dbReference type="Pfam" id="PF14082">
    <property type="entry name" value="SduA_C"/>
    <property type="match status" value="1"/>
</dbReference>
<sequence length="384" mass="43896">MDNYQNPEPGTTYISPRLDAFGNPDRKVRIATKLLEQPETYAFASVKDELVIRHKEGAKSCITAKFFEDNRKTFVLSIQGYTVATNKPHNASFAFIGEEIGKLVEFLNHVQTMRLTERGSQKITDEDLRRVVLSNAQAQAIFHDNQELFAEVLRSTITKEDVVAVGYRKRQLQVFCKLLEDPDYFEEVKVKKQCKDEGVWQKFFEKNPWIFGYGLSYIHLSSLDEKKLEQVVHGHTFSEHGKRVDTLLRTRGVISSLCFTEIKTHKTALLQTKAYRSGCWAPSDELAGGVSQVHGTVALATESIRTKLSITDDVGNPTGEEAFNFVPKSFMVIGSLQEFVSDKGVNQERYRSFELFRRNTSSPEIITFDELYERARFIVEQHEI</sequence>
<name>A0ABU8WHK9_9BURK</name>
<evidence type="ECO:0000313" key="3">
    <source>
        <dbReference type="Proteomes" id="UP001385892"/>
    </source>
</evidence>
<gene>
    <name evidence="2" type="ORF">WKW82_10110</name>
</gene>